<evidence type="ECO:0000313" key="2">
    <source>
        <dbReference type="EMBL" id="HIS25034.1"/>
    </source>
</evidence>
<keyword evidence="1" id="KW-0812">Transmembrane</keyword>
<accession>A0A9D1JIJ8</accession>
<reference evidence="2" key="1">
    <citation type="submission" date="2020-10" db="EMBL/GenBank/DDBJ databases">
        <authorList>
            <person name="Gilroy R."/>
        </authorList>
    </citation>
    <scope>NUCLEOTIDE SEQUENCE</scope>
    <source>
        <strain evidence="2">CHK157-1446</strain>
    </source>
</reference>
<dbReference type="Pfam" id="PF03845">
    <property type="entry name" value="Spore_permease"/>
    <property type="match status" value="1"/>
</dbReference>
<protein>
    <submittedName>
        <fullName evidence="2">GerAB/ArcD/ProY family transporter</fullName>
    </submittedName>
</protein>
<proteinExistence type="predicted"/>
<reference evidence="2" key="2">
    <citation type="journal article" date="2021" name="PeerJ">
        <title>Extensive microbial diversity within the chicken gut microbiome revealed by metagenomics and culture.</title>
        <authorList>
            <person name="Gilroy R."/>
            <person name="Ravi A."/>
            <person name="Getino M."/>
            <person name="Pursley I."/>
            <person name="Horton D.L."/>
            <person name="Alikhan N.F."/>
            <person name="Baker D."/>
            <person name="Gharbi K."/>
            <person name="Hall N."/>
            <person name="Watson M."/>
            <person name="Adriaenssens E.M."/>
            <person name="Foster-Nyarko E."/>
            <person name="Jarju S."/>
            <person name="Secka A."/>
            <person name="Antonio M."/>
            <person name="Oren A."/>
            <person name="Chaudhuri R.R."/>
            <person name="La Ragione R."/>
            <person name="Hildebrand F."/>
            <person name="Pallen M.J."/>
        </authorList>
    </citation>
    <scope>NUCLEOTIDE SEQUENCE</scope>
    <source>
        <strain evidence="2">CHK157-1446</strain>
    </source>
</reference>
<feature type="transmembrane region" description="Helical" evidence="1">
    <location>
        <begin position="92"/>
        <end position="112"/>
    </location>
</feature>
<dbReference type="Proteomes" id="UP000823982">
    <property type="component" value="Unassembled WGS sequence"/>
</dbReference>
<comment type="caution">
    <text evidence="2">The sequence shown here is derived from an EMBL/GenBank/DDBJ whole genome shotgun (WGS) entry which is preliminary data.</text>
</comment>
<feature type="transmembrane region" description="Helical" evidence="1">
    <location>
        <begin position="309"/>
        <end position="328"/>
    </location>
</feature>
<dbReference type="EMBL" id="DVIR01000058">
    <property type="protein sequence ID" value="HIS25034.1"/>
    <property type="molecule type" value="Genomic_DNA"/>
</dbReference>
<feature type="transmembrane region" description="Helical" evidence="1">
    <location>
        <begin position="278"/>
        <end position="297"/>
    </location>
</feature>
<feature type="transmembrane region" description="Helical" evidence="1">
    <location>
        <begin position="233"/>
        <end position="258"/>
    </location>
</feature>
<feature type="transmembrane region" description="Helical" evidence="1">
    <location>
        <begin position="124"/>
        <end position="145"/>
    </location>
</feature>
<gene>
    <name evidence="2" type="ORF">IAD01_06500</name>
</gene>
<evidence type="ECO:0000256" key="1">
    <source>
        <dbReference type="SAM" id="Phobius"/>
    </source>
</evidence>
<sequence length="375" mass="40021">MTENKSCACHAEGAPNAAGGTALISHSQAYVLLILARLLHTMIYFHGEMHMGAWILASILISTAIETLLCLPLLALLSRFGGVGELIRRSPVYGFLCAAFFLFLSSGSVTHFTRFMQTEFPQVLPPVAVMLVTAAAAVYCSCLGVQALARAGTIVFAAFAVLLVSMALVSEAKPDMLNMIPVTEADMPDLWRMMLQDLSSSRWLVMLPCLAPSIRDVRTGAKKTAAAYLVTKLVILELLAALTILLLGNFVRIIGYPILAIGAYARTDFIRHFDAVNMFVWSLNCILVNGVYIFLAASKMPAKSPSKPNVVGAVICGAVVFAAAYASYGTGLDYNSNAANAVKGAAVLALGVAAPAISLVHCKLQKRREEACKEG</sequence>
<keyword evidence="1" id="KW-0472">Membrane</keyword>
<feature type="transmembrane region" description="Helical" evidence="1">
    <location>
        <begin position="340"/>
        <end position="360"/>
    </location>
</feature>
<feature type="transmembrane region" description="Helical" evidence="1">
    <location>
        <begin position="53"/>
        <end position="80"/>
    </location>
</feature>
<evidence type="ECO:0000313" key="3">
    <source>
        <dbReference type="Proteomes" id="UP000823982"/>
    </source>
</evidence>
<dbReference type="AlphaFoldDB" id="A0A9D1JIJ8"/>
<keyword evidence="1" id="KW-1133">Transmembrane helix</keyword>
<dbReference type="GO" id="GO:0016020">
    <property type="term" value="C:membrane"/>
    <property type="evidence" value="ECO:0007669"/>
    <property type="project" value="InterPro"/>
</dbReference>
<name>A0A9D1JIJ8_9FIRM</name>
<dbReference type="InterPro" id="IPR004761">
    <property type="entry name" value="Spore_GerAB"/>
</dbReference>
<dbReference type="GO" id="GO:0009847">
    <property type="term" value="P:spore germination"/>
    <property type="evidence" value="ECO:0007669"/>
    <property type="project" value="InterPro"/>
</dbReference>
<organism evidence="2 3">
    <name type="scientific">Candidatus Faeciplasma gallinarum</name>
    <dbReference type="NCBI Taxonomy" id="2840799"/>
    <lineage>
        <taxon>Bacteria</taxon>
        <taxon>Bacillati</taxon>
        <taxon>Bacillota</taxon>
        <taxon>Clostridia</taxon>
        <taxon>Eubacteriales</taxon>
        <taxon>Oscillospiraceae</taxon>
        <taxon>Oscillospiraceae incertae sedis</taxon>
        <taxon>Candidatus Faeciplasma</taxon>
    </lineage>
</organism>